<evidence type="ECO:0000256" key="1">
    <source>
        <dbReference type="ARBA" id="ARBA00033738"/>
    </source>
</evidence>
<dbReference type="GO" id="GO:0046872">
    <property type="term" value="F:metal ion binding"/>
    <property type="evidence" value="ECO:0007669"/>
    <property type="project" value="InterPro"/>
</dbReference>
<evidence type="ECO:0000256" key="2">
    <source>
        <dbReference type="ARBA" id="ARBA00033787"/>
    </source>
</evidence>
<dbReference type="PANTHER" id="PTHR37165">
    <property type="entry name" value="PEPTIDASE U56 FAMILY"/>
    <property type="match status" value="1"/>
</dbReference>
<dbReference type="AlphaFoldDB" id="A0A3Q9HQH2"/>
<feature type="domain" description="Rubrerythrin diiron-binding" evidence="3">
    <location>
        <begin position="21"/>
        <end position="155"/>
    </location>
</feature>
<comment type="subcellular location">
    <subcellularLocation>
        <location evidence="1">Encapsulin nanocompartment</location>
    </subcellularLocation>
</comment>
<proteinExistence type="predicted"/>
<dbReference type="CDD" id="cd00657">
    <property type="entry name" value="Ferritin_like"/>
    <property type="match status" value="1"/>
</dbReference>
<dbReference type="InterPro" id="IPR009078">
    <property type="entry name" value="Ferritin-like_SF"/>
</dbReference>
<accession>A0A3Q9HQH2</accession>
<dbReference type="Gene3D" id="6.10.140.1960">
    <property type="match status" value="2"/>
</dbReference>
<keyword evidence="2" id="KW-1284">Encapsulin nanocompartment</keyword>
<evidence type="ECO:0000313" key="5">
    <source>
        <dbReference type="Proteomes" id="UP000267250"/>
    </source>
</evidence>
<dbReference type="SUPFAM" id="SSF47240">
    <property type="entry name" value="Ferritin-like"/>
    <property type="match status" value="1"/>
</dbReference>
<gene>
    <name evidence="4" type="ORF">BBF96_07605</name>
</gene>
<sequence length="174" mass="20898">MSYTTDRQPQGYPYFPTNKIREAMIGELVAINDYAYHISHSDIEEINEIWQHIMDDEKRHYGMFLDLLRKYDPAQYEMFKKVKKQIHINKKIKNPTCSSKKYNQDLILNYIRNDIKGELEAIILYEQHITEIPCKEVREVFHKIINDEKEHVEELTIVLLKYDKDKYGPISMNK</sequence>
<dbReference type="RefSeq" id="WP_127018220.1">
    <property type="nucleotide sequence ID" value="NZ_CP016379.1"/>
</dbReference>
<dbReference type="PANTHER" id="PTHR37165:SF1">
    <property type="entry name" value="TYPE 1 ENCAPSULIN SHELL PROTEIN"/>
    <property type="match status" value="1"/>
</dbReference>
<organism evidence="4 5">
    <name type="scientific">Anoxybacter fermentans</name>
    <dbReference type="NCBI Taxonomy" id="1323375"/>
    <lineage>
        <taxon>Bacteria</taxon>
        <taxon>Bacillati</taxon>
        <taxon>Bacillota</taxon>
        <taxon>Clostridia</taxon>
        <taxon>Halanaerobiales</taxon>
        <taxon>Anoxybacter</taxon>
    </lineage>
</organism>
<dbReference type="InterPro" id="IPR003251">
    <property type="entry name" value="Rr_diiron-bd_dom"/>
</dbReference>
<evidence type="ECO:0000313" key="4">
    <source>
        <dbReference type="EMBL" id="AZR73261.1"/>
    </source>
</evidence>
<dbReference type="GO" id="GO:0140737">
    <property type="term" value="C:encapsulin nanocompartment"/>
    <property type="evidence" value="ECO:0007669"/>
    <property type="project" value="UniProtKB-SubCell"/>
</dbReference>
<evidence type="ECO:0000259" key="3">
    <source>
        <dbReference type="Pfam" id="PF02915"/>
    </source>
</evidence>
<reference evidence="4 5" key="1">
    <citation type="submission" date="2016-07" db="EMBL/GenBank/DDBJ databases">
        <title>Genome and transcriptome analysis of iron-reducing fermentative bacteria Anoxybacter fermentans.</title>
        <authorList>
            <person name="Zeng X."/>
            <person name="Shao Z."/>
        </authorList>
    </citation>
    <scope>NUCLEOTIDE SEQUENCE [LARGE SCALE GENOMIC DNA]</scope>
    <source>
        <strain evidence="4 5">DY22613</strain>
    </source>
</reference>
<dbReference type="Pfam" id="PF02915">
    <property type="entry name" value="Rubrerythrin"/>
    <property type="match status" value="1"/>
</dbReference>
<name>A0A3Q9HQH2_9FIRM</name>
<dbReference type="GO" id="GO:0016491">
    <property type="term" value="F:oxidoreductase activity"/>
    <property type="evidence" value="ECO:0007669"/>
    <property type="project" value="InterPro"/>
</dbReference>
<dbReference type="KEGG" id="aft:BBF96_07605"/>
<keyword evidence="5" id="KW-1185">Reference proteome</keyword>
<dbReference type="EMBL" id="CP016379">
    <property type="protein sequence ID" value="AZR73261.1"/>
    <property type="molecule type" value="Genomic_DNA"/>
</dbReference>
<dbReference type="InterPro" id="IPR051429">
    <property type="entry name" value="Encapsulin_nc"/>
</dbReference>
<protein>
    <submittedName>
        <fullName evidence="4">Rubrerythrin</fullName>
    </submittedName>
</protein>
<dbReference type="Proteomes" id="UP000267250">
    <property type="component" value="Chromosome"/>
</dbReference>
<dbReference type="OrthoDB" id="9811690at2"/>